<sequence>MTAPGAGAESFRDNIQAIVSEAVGKRLRHEGLDTLDKERDEALRQQIPKNVKAFVWFTEQNQLYDAKCREYLEHVRPELHHAIDTLIDSLEGEFLTGSHGQIEAVSLRTPQTPRSASTGFPIRQGQVGTFGPSQPRAPEAAMDALSGRAISPSRSATMLAEDPRPAAHRGVPADFFINSDHDVPSDSDRTPKRSPISLAQVKPDECVFRYKDLPGFYVLRCNNRKCKKKHHTTPFYFQAHPFQWNRALNHFVDLGHNTKQDDRIFKIYAHEVSDATEERNLKSPKARQSHTPKTPNSELPGPSDVASSRPAAAAPLTPASPSTSRDKGKQPVSLAGLDIDDDDHSSFAGEDAEGPLSSGSAVAEALSRSQPYPTRNRVSIPDEEVVEIDEDSDQDDEETNLDMEFPPLANWSKSARRYAPA</sequence>
<keyword evidence="3" id="KW-1185">Reference proteome</keyword>
<accession>A0ABR1UIW1</accession>
<feature type="region of interest" description="Disordered" evidence="1">
    <location>
        <begin position="110"/>
        <end position="138"/>
    </location>
</feature>
<feature type="compositionally biased region" description="Acidic residues" evidence="1">
    <location>
        <begin position="381"/>
        <end position="401"/>
    </location>
</feature>
<feature type="compositionally biased region" description="Polar residues" evidence="1">
    <location>
        <begin position="367"/>
        <end position="377"/>
    </location>
</feature>
<feature type="region of interest" description="Disordered" evidence="1">
    <location>
        <begin position="275"/>
        <end position="421"/>
    </location>
</feature>
<evidence type="ECO:0000313" key="2">
    <source>
        <dbReference type="EMBL" id="KAK8058846.1"/>
    </source>
</evidence>
<evidence type="ECO:0000313" key="3">
    <source>
        <dbReference type="Proteomes" id="UP001480595"/>
    </source>
</evidence>
<protein>
    <submittedName>
        <fullName evidence="2">Uncharacterized protein</fullName>
    </submittedName>
</protein>
<name>A0ABR1UIW1_9PEZI</name>
<reference evidence="2 3" key="1">
    <citation type="submission" date="2023-01" db="EMBL/GenBank/DDBJ databases">
        <title>Analysis of 21 Apiospora genomes using comparative genomics revels a genus with tremendous synthesis potential of carbohydrate active enzymes and secondary metabolites.</title>
        <authorList>
            <person name="Sorensen T."/>
        </authorList>
    </citation>
    <scope>NUCLEOTIDE SEQUENCE [LARGE SCALE GENOMIC DNA]</scope>
    <source>
        <strain evidence="2 3">CBS 135458</strain>
    </source>
</reference>
<proteinExistence type="predicted"/>
<dbReference type="EMBL" id="JAQQWL010000009">
    <property type="protein sequence ID" value="KAK8058846.1"/>
    <property type="molecule type" value="Genomic_DNA"/>
</dbReference>
<dbReference type="GeneID" id="92093766"/>
<gene>
    <name evidence="2" type="ORF">PG994_009294</name>
</gene>
<dbReference type="Proteomes" id="UP001480595">
    <property type="component" value="Unassembled WGS sequence"/>
</dbReference>
<organism evidence="2 3">
    <name type="scientific">Apiospora phragmitis</name>
    <dbReference type="NCBI Taxonomy" id="2905665"/>
    <lineage>
        <taxon>Eukaryota</taxon>
        <taxon>Fungi</taxon>
        <taxon>Dikarya</taxon>
        <taxon>Ascomycota</taxon>
        <taxon>Pezizomycotina</taxon>
        <taxon>Sordariomycetes</taxon>
        <taxon>Xylariomycetidae</taxon>
        <taxon>Amphisphaeriales</taxon>
        <taxon>Apiosporaceae</taxon>
        <taxon>Apiospora</taxon>
    </lineage>
</organism>
<evidence type="ECO:0000256" key="1">
    <source>
        <dbReference type="SAM" id="MobiDB-lite"/>
    </source>
</evidence>
<feature type="compositionally biased region" description="Low complexity" evidence="1">
    <location>
        <begin position="302"/>
        <end position="323"/>
    </location>
</feature>
<dbReference type="RefSeq" id="XP_066714292.1">
    <property type="nucleotide sequence ID" value="XM_066860703.1"/>
</dbReference>
<comment type="caution">
    <text evidence="2">The sequence shown here is derived from an EMBL/GenBank/DDBJ whole genome shotgun (WGS) entry which is preliminary data.</text>
</comment>